<dbReference type="RefSeq" id="WP_172697985.1">
    <property type="nucleotide sequence ID" value="NZ_WKPR01000022.1"/>
</dbReference>
<dbReference type="AlphaFoldDB" id="A0A6I2R5M4"/>
<proteinExistence type="predicted"/>
<dbReference type="Proteomes" id="UP000434475">
    <property type="component" value="Unassembled WGS sequence"/>
</dbReference>
<evidence type="ECO:0000313" key="1">
    <source>
        <dbReference type="EMBL" id="MSB21461.1"/>
    </source>
</evidence>
<sequence>MPRLENSRGEALYYNVVEKNGKIQYVLKGIGSTVILGRDKQRRRSRIFTQEAQAEQYLRRHGFEVTY</sequence>
<gene>
    <name evidence="1" type="ORF">GKE97_18355</name>
</gene>
<reference evidence="1 2" key="1">
    <citation type="journal article" date="2019" name="Nat. Med.">
        <title>A library of human gut bacterial isolates paired with longitudinal multiomics data enables mechanistic microbiome research.</title>
        <authorList>
            <person name="Poyet M."/>
            <person name="Groussin M."/>
            <person name="Gibbons S.M."/>
            <person name="Avila-Pacheco J."/>
            <person name="Jiang X."/>
            <person name="Kearney S.M."/>
            <person name="Perrotta A.R."/>
            <person name="Berdy B."/>
            <person name="Zhao S."/>
            <person name="Lieberman T.D."/>
            <person name="Swanson P.K."/>
            <person name="Smith M."/>
            <person name="Roesemann S."/>
            <person name="Alexander J.E."/>
            <person name="Rich S.A."/>
            <person name="Livny J."/>
            <person name="Vlamakis H."/>
            <person name="Clish C."/>
            <person name="Bullock K."/>
            <person name="Deik A."/>
            <person name="Scott J."/>
            <person name="Pierce K.A."/>
            <person name="Xavier R.J."/>
            <person name="Alm E.J."/>
        </authorList>
    </citation>
    <scope>NUCLEOTIDE SEQUENCE [LARGE SCALE GENOMIC DNA]</scope>
    <source>
        <strain evidence="1 2">BIOML-A2</strain>
    </source>
</reference>
<evidence type="ECO:0000313" key="2">
    <source>
        <dbReference type="Proteomes" id="UP000434475"/>
    </source>
</evidence>
<evidence type="ECO:0008006" key="3">
    <source>
        <dbReference type="Google" id="ProtNLM"/>
    </source>
</evidence>
<comment type="caution">
    <text evidence="1">The sequence shown here is derived from an EMBL/GenBank/DDBJ whole genome shotgun (WGS) entry which is preliminary data.</text>
</comment>
<dbReference type="EMBL" id="WKPR01000022">
    <property type="protein sequence ID" value="MSB21461.1"/>
    <property type="molecule type" value="Genomic_DNA"/>
</dbReference>
<protein>
    <recommendedName>
        <fullName evidence="3">WGR domain-containing protein</fullName>
    </recommendedName>
</protein>
<accession>A0A6I2R5M4</accession>
<name>A0A6I2R5M4_FLAPL</name>
<organism evidence="1 2">
    <name type="scientific">Flavonifractor plautii</name>
    <name type="common">Fusobacterium plautii</name>
    <dbReference type="NCBI Taxonomy" id="292800"/>
    <lineage>
        <taxon>Bacteria</taxon>
        <taxon>Bacillati</taxon>
        <taxon>Bacillota</taxon>
        <taxon>Clostridia</taxon>
        <taxon>Eubacteriales</taxon>
        <taxon>Oscillospiraceae</taxon>
        <taxon>Flavonifractor</taxon>
    </lineage>
</organism>